<protein>
    <submittedName>
        <fullName evidence="1">Uncharacterized protein</fullName>
    </submittedName>
</protein>
<keyword evidence="2" id="KW-1185">Reference proteome</keyword>
<reference evidence="1" key="1">
    <citation type="submission" date="2019-07" db="EMBL/GenBank/DDBJ databases">
        <authorList>
            <person name="Dittberner H."/>
        </authorList>
    </citation>
    <scope>NUCLEOTIDE SEQUENCE [LARGE SCALE GENOMIC DNA]</scope>
</reference>
<dbReference type="AlphaFoldDB" id="A0A565BQT4"/>
<dbReference type="Proteomes" id="UP000489600">
    <property type="component" value="Unassembled WGS sequence"/>
</dbReference>
<evidence type="ECO:0000313" key="1">
    <source>
        <dbReference type="EMBL" id="VVB03722.1"/>
    </source>
</evidence>
<evidence type="ECO:0000313" key="2">
    <source>
        <dbReference type="Proteomes" id="UP000489600"/>
    </source>
</evidence>
<proteinExistence type="predicted"/>
<name>A0A565BQT4_9BRAS</name>
<accession>A0A565BQT4</accession>
<sequence>MAVHNLQNDSESELLSEIEGILNRSRAEWLDYGDVAEVIALANHLIASTEMVENFVEGLFLYPVEDPTDAYDWDFVEDRVTAQAPPLCTSITTFVFISATVKDCDTVSRILR</sequence>
<gene>
    <name evidence="1" type="ORF">ANE_LOCUS14166</name>
</gene>
<dbReference type="EMBL" id="CABITT030000005">
    <property type="protein sequence ID" value="VVB03722.1"/>
    <property type="molecule type" value="Genomic_DNA"/>
</dbReference>
<organism evidence="1 2">
    <name type="scientific">Arabis nemorensis</name>
    <dbReference type="NCBI Taxonomy" id="586526"/>
    <lineage>
        <taxon>Eukaryota</taxon>
        <taxon>Viridiplantae</taxon>
        <taxon>Streptophyta</taxon>
        <taxon>Embryophyta</taxon>
        <taxon>Tracheophyta</taxon>
        <taxon>Spermatophyta</taxon>
        <taxon>Magnoliopsida</taxon>
        <taxon>eudicotyledons</taxon>
        <taxon>Gunneridae</taxon>
        <taxon>Pentapetalae</taxon>
        <taxon>rosids</taxon>
        <taxon>malvids</taxon>
        <taxon>Brassicales</taxon>
        <taxon>Brassicaceae</taxon>
        <taxon>Arabideae</taxon>
        <taxon>Arabis</taxon>
    </lineage>
</organism>
<comment type="caution">
    <text evidence="1">The sequence shown here is derived from an EMBL/GenBank/DDBJ whole genome shotgun (WGS) entry which is preliminary data.</text>
</comment>
<dbReference type="OrthoDB" id="1105653at2759"/>